<evidence type="ECO:0000256" key="4">
    <source>
        <dbReference type="ARBA" id="ARBA00022679"/>
    </source>
</evidence>
<accession>D6Z675</accession>
<dbReference type="Proteomes" id="UP000001508">
    <property type="component" value="Chromosome"/>
</dbReference>
<sequence length="480" mass="53001">MPPYSPIHLKLLVFTRYPAPGMVKSRLIPALGATEAARLQRRMSEATVQTARGLQKLLRGSEVVEATIRICYTGERSASFRAWLGDDLEYQRQAEGDLGRRLQQAIDLSFRPRLANQSCDGLECGTPLKDRRYGNEIEMTLVFGSDLPGLTPELLQEAVAQLKVHDLVLGPAEDGGYYLLGLKEPRPELFQDINWGSGRVGEQTRAAAARLGLSVALLPTRRDIDRAEDLQVLADDNRFTDFFGHPPLLSVIIPTLNEAAVLPATLTHLRQAADGMQVETEILVADGGSRDQTRELARRHGATVIELPGATGQPGGRAAQLNAGAARARGQALLLLHADTLPPRGYPELIFKTLADPATVAGAFSLRIDAAGPLLRLMERGANLRSRFLGLPYGDQGIFLCKRVFDELGGCPPVPIMEDFQLIRRLHRRGHVALRPEKAHTSARRWQQKGVLRTFLINQGMVLGYWLGISPERLARFYRR</sequence>
<keyword evidence="2" id="KW-1003">Cell membrane</keyword>
<evidence type="ECO:0000256" key="3">
    <source>
        <dbReference type="ARBA" id="ARBA00022676"/>
    </source>
</evidence>
<dbReference type="HOGENOM" id="CLU_617822_0_0_7"/>
<dbReference type="Pfam" id="PF09837">
    <property type="entry name" value="DUF2064"/>
    <property type="match status" value="1"/>
</dbReference>
<protein>
    <recommendedName>
        <fullName evidence="6">Glycosyltransferase 2-like domain-containing protein</fullName>
    </recommendedName>
</protein>
<dbReference type="NCBIfam" id="TIGR04283">
    <property type="entry name" value="glyco_like_mftF"/>
    <property type="match status" value="1"/>
</dbReference>
<dbReference type="eggNOG" id="COG1215">
    <property type="taxonomic scope" value="Bacteria"/>
</dbReference>
<dbReference type="PANTHER" id="PTHR43646">
    <property type="entry name" value="GLYCOSYLTRANSFERASE"/>
    <property type="match status" value="1"/>
</dbReference>
<dbReference type="InterPro" id="IPR018641">
    <property type="entry name" value="Trfase_1_rSAM/seldom-assoc"/>
</dbReference>
<dbReference type="AlphaFoldDB" id="D6Z675"/>
<comment type="subcellular location">
    <subcellularLocation>
        <location evidence="1">Cell membrane</location>
    </subcellularLocation>
</comment>
<dbReference type="GO" id="GO:0005886">
    <property type="term" value="C:plasma membrane"/>
    <property type="evidence" value="ECO:0007669"/>
    <property type="project" value="UniProtKB-SubCell"/>
</dbReference>
<keyword evidence="4" id="KW-0808">Transferase</keyword>
<dbReference type="CAZy" id="GT2">
    <property type="family name" value="Glycosyltransferase Family 2"/>
</dbReference>
<dbReference type="InterPro" id="IPR001173">
    <property type="entry name" value="Glyco_trans_2-like"/>
</dbReference>
<evidence type="ECO:0000256" key="5">
    <source>
        <dbReference type="ARBA" id="ARBA00023136"/>
    </source>
</evidence>
<evidence type="ECO:0000259" key="6">
    <source>
        <dbReference type="Pfam" id="PF00535"/>
    </source>
</evidence>
<feature type="domain" description="Glycosyltransferase 2-like" evidence="6">
    <location>
        <begin position="250"/>
        <end position="379"/>
    </location>
</feature>
<keyword evidence="8" id="KW-1185">Reference proteome</keyword>
<evidence type="ECO:0000313" key="8">
    <source>
        <dbReference type="Proteomes" id="UP000001508"/>
    </source>
</evidence>
<evidence type="ECO:0000256" key="1">
    <source>
        <dbReference type="ARBA" id="ARBA00004236"/>
    </source>
</evidence>
<dbReference type="Gene3D" id="3.90.550.10">
    <property type="entry name" value="Spore Coat Polysaccharide Biosynthesis Protein SpsA, Chain A"/>
    <property type="match status" value="2"/>
</dbReference>
<dbReference type="SUPFAM" id="SSF53448">
    <property type="entry name" value="Nucleotide-diphospho-sugar transferases"/>
    <property type="match status" value="2"/>
</dbReference>
<dbReference type="STRING" id="589865.DaAHT2_2172"/>
<organism evidence="7 8">
    <name type="scientific">Desulfurivibrio alkaliphilus (strain DSM 19089 / UNIQEM U267 / AHT2)</name>
    <dbReference type="NCBI Taxonomy" id="589865"/>
    <lineage>
        <taxon>Bacteria</taxon>
        <taxon>Pseudomonadati</taxon>
        <taxon>Thermodesulfobacteriota</taxon>
        <taxon>Desulfobulbia</taxon>
        <taxon>Desulfobulbales</taxon>
        <taxon>Desulfobulbaceae</taxon>
        <taxon>Desulfurivibrio</taxon>
    </lineage>
</organism>
<evidence type="ECO:0000256" key="2">
    <source>
        <dbReference type="ARBA" id="ARBA00022475"/>
    </source>
</evidence>
<reference evidence="8" key="1">
    <citation type="submission" date="2010-02" db="EMBL/GenBank/DDBJ databases">
        <title>Complete sequence of Desulfurivibrio alkaliphilus AHT2.</title>
        <authorList>
            <consortium name="US DOE Joint Genome Institute"/>
            <person name="Pitluck S."/>
            <person name="Chertkov O."/>
            <person name="Detter J.C."/>
            <person name="Han C."/>
            <person name="Tapia R."/>
            <person name="Larimer F."/>
            <person name="Land M."/>
            <person name="Hauser L."/>
            <person name="Kyrpides N."/>
            <person name="Mikhailova N."/>
            <person name="Sorokin D.Y."/>
            <person name="Muyzer G."/>
            <person name="Woyke T."/>
        </authorList>
    </citation>
    <scope>NUCLEOTIDE SEQUENCE [LARGE SCALE GENOMIC DNA]</scope>
    <source>
        <strain evidence="8">DSM 19089 / UNIQEM U267 / AHT2</strain>
    </source>
</reference>
<keyword evidence="3" id="KW-0328">Glycosyltransferase</keyword>
<gene>
    <name evidence="7" type="ordered locus">DaAHT2_2172</name>
</gene>
<keyword evidence="5" id="KW-0472">Membrane</keyword>
<dbReference type="eggNOG" id="COG3222">
    <property type="taxonomic scope" value="Bacteria"/>
</dbReference>
<dbReference type="EMBL" id="CP001940">
    <property type="protein sequence ID" value="ADH86840.1"/>
    <property type="molecule type" value="Genomic_DNA"/>
</dbReference>
<proteinExistence type="predicted"/>
<dbReference type="KEGG" id="dak:DaAHT2_2172"/>
<name>D6Z675_DESAT</name>
<dbReference type="InterPro" id="IPR026461">
    <property type="entry name" value="Trfase_2_rSAM/seldom_assoc"/>
</dbReference>
<evidence type="ECO:0000313" key="7">
    <source>
        <dbReference type="EMBL" id="ADH86840.1"/>
    </source>
</evidence>
<dbReference type="CDD" id="cd02522">
    <property type="entry name" value="GT_2_like_a"/>
    <property type="match status" value="1"/>
</dbReference>
<dbReference type="Pfam" id="PF00535">
    <property type="entry name" value="Glycos_transf_2"/>
    <property type="match status" value="1"/>
</dbReference>
<dbReference type="GO" id="GO:0016757">
    <property type="term" value="F:glycosyltransferase activity"/>
    <property type="evidence" value="ECO:0007669"/>
    <property type="project" value="UniProtKB-KW"/>
</dbReference>
<dbReference type="RefSeq" id="WP_013164356.1">
    <property type="nucleotide sequence ID" value="NC_014216.1"/>
</dbReference>
<dbReference type="PANTHER" id="PTHR43646:SF2">
    <property type="entry name" value="GLYCOSYLTRANSFERASE 2-LIKE DOMAIN-CONTAINING PROTEIN"/>
    <property type="match status" value="1"/>
</dbReference>
<dbReference type="InParanoid" id="D6Z675"/>
<dbReference type="InterPro" id="IPR029044">
    <property type="entry name" value="Nucleotide-diphossugar_trans"/>
</dbReference>